<keyword evidence="4 6" id="KW-1133">Transmembrane helix</keyword>
<sequence>MDLALLVSAAIAGAIVVLTPGPAVIAFIGIGAARGRWAGAQFLFGHLLGDTLWCSLALVALVGANLVSPWLFHGLALACGLYLLWLGTRAVLVRKRPEGGTSADVDRPYLRGVLFGVSNPKSYPVTLAVFTAILAGQLAGFGWSQAPIFLAACLAGFVAADFILIWLVGTGPLRRFYATHEIWIIRATGVMFIGFALNTLWHLARELSLLG</sequence>
<protein>
    <submittedName>
        <fullName evidence="7">Lysine transporter LysE</fullName>
    </submittedName>
</protein>
<evidence type="ECO:0000256" key="2">
    <source>
        <dbReference type="ARBA" id="ARBA00022475"/>
    </source>
</evidence>
<proteinExistence type="predicted"/>
<feature type="transmembrane region" description="Helical" evidence="6">
    <location>
        <begin position="42"/>
        <end position="64"/>
    </location>
</feature>
<organism evidence="7 8">
    <name type="scientific">Hypericibacter terrae</name>
    <dbReference type="NCBI Taxonomy" id="2602015"/>
    <lineage>
        <taxon>Bacteria</taxon>
        <taxon>Pseudomonadati</taxon>
        <taxon>Pseudomonadota</taxon>
        <taxon>Alphaproteobacteria</taxon>
        <taxon>Rhodospirillales</taxon>
        <taxon>Dongiaceae</taxon>
        <taxon>Hypericibacter</taxon>
    </lineage>
</organism>
<evidence type="ECO:0000256" key="3">
    <source>
        <dbReference type="ARBA" id="ARBA00022692"/>
    </source>
</evidence>
<evidence type="ECO:0000313" key="7">
    <source>
        <dbReference type="EMBL" id="QEX17673.1"/>
    </source>
</evidence>
<evidence type="ECO:0000256" key="1">
    <source>
        <dbReference type="ARBA" id="ARBA00004651"/>
    </source>
</evidence>
<gene>
    <name evidence="7" type="ORF">FRZ44_29760</name>
</gene>
<keyword evidence="8" id="KW-1185">Reference proteome</keyword>
<dbReference type="RefSeq" id="WP_151177910.1">
    <property type="nucleotide sequence ID" value="NZ_CP042906.1"/>
</dbReference>
<dbReference type="PANTHER" id="PTHR30086:SF19">
    <property type="entry name" value="THREONINE EFFLUX PROTEIN"/>
    <property type="match status" value="1"/>
</dbReference>
<evidence type="ECO:0000256" key="4">
    <source>
        <dbReference type="ARBA" id="ARBA00022989"/>
    </source>
</evidence>
<keyword evidence="2" id="KW-1003">Cell membrane</keyword>
<feature type="transmembrane region" description="Helical" evidence="6">
    <location>
        <begin position="70"/>
        <end position="87"/>
    </location>
</feature>
<dbReference type="KEGG" id="htq:FRZ44_29760"/>
<dbReference type="PANTHER" id="PTHR30086">
    <property type="entry name" value="ARGININE EXPORTER PROTEIN ARGO"/>
    <property type="match status" value="1"/>
</dbReference>
<feature type="transmembrane region" description="Helical" evidence="6">
    <location>
        <begin position="6"/>
        <end position="30"/>
    </location>
</feature>
<feature type="transmembrane region" description="Helical" evidence="6">
    <location>
        <begin position="183"/>
        <end position="204"/>
    </location>
</feature>
<keyword evidence="3 6" id="KW-0812">Transmembrane</keyword>
<name>A0A5J6MJW1_9PROT</name>
<feature type="transmembrane region" description="Helical" evidence="6">
    <location>
        <begin position="123"/>
        <end position="143"/>
    </location>
</feature>
<evidence type="ECO:0000256" key="6">
    <source>
        <dbReference type="SAM" id="Phobius"/>
    </source>
</evidence>
<dbReference type="OrthoDB" id="581870at2"/>
<dbReference type="GO" id="GO:0005886">
    <property type="term" value="C:plasma membrane"/>
    <property type="evidence" value="ECO:0007669"/>
    <property type="project" value="UniProtKB-SubCell"/>
</dbReference>
<comment type="subcellular location">
    <subcellularLocation>
        <location evidence="1">Cell membrane</location>
        <topology evidence="1">Multi-pass membrane protein</topology>
    </subcellularLocation>
</comment>
<feature type="transmembrane region" description="Helical" evidence="6">
    <location>
        <begin position="149"/>
        <end position="171"/>
    </location>
</feature>
<evidence type="ECO:0000313" key="8">
    <source>
        <dbReference type="Proteomes" id="UP000326202"/>
    </source>
</evidence>
<dbReference type="AlphaFoldDB" id="A0A5J6MJW1"/>
<dbReference type="InterPro" id="IPR001123">
    <property type="entry name" value="LeuE-type"/>
</dbReference>
<dbReference type="Pfam" id="PF01810">
    <property type="entry name" value="LysE"/>
    <property type="match status" value="1"/>
</dbReference>
<dbReference type="EMBL" id="CP042906">
    <property type="protein sequence ID" value="QEX17673.1"/>
    <property type="molecule type" value="Genomic_DNA"/>
</dbReference>
<keyword evidence="5 6" id="KW-0472">Membrane</keyword>
<evidence type="ECO:0000256" key="5">
    <source>
        <dbReference type="ARBA" id="ARBA00023136"/>
    </source>
</evidence>
<reference evidence="7 8" key="1">
    <citation type="submission" date="2019-08" db="EMBL/GenBank/DDBJ databases">
        <title>Hyperibacter terrae gen. nov., sp. nov. and Hyperibacter viscosus sp. nov., two new members in the family Rhodospirillaceae isolated from the rhizosphere of Hypericum perforatum.</title>
        <authorList>
            <person name="Noviana Z."/>
        </authorList>
    </citation>
    <scope>NUCLEOTIDE SEQUENCE [LARGE SCALE GENOMIC DNA]</scope>
    <source>
        <strain evidence="7 8">R5913</strain>
    </source>
</reference>
<dbReference type="Proteomes" id="UP000326202">
    <property type="component" value="Chromosome"/>
</dbReference>
<dbReference type="GO" id="GO:0015171">
    <property type="term" value="F:amino acid transmembrane transporter activity"/>
    <property type="evidence" value="ECO:0007669"/>
    <property type="project" value="TreeGrafter"/>
</dbReference>
<accession>A0A5J6MJW1</accession>